<dbReference type="Proteomes" id="UP001558713">
    <property type="component" value="Unassembled WGS sequence"/>
</dbReference>
<dbReference type="PANTHER" id="PTHR11804:SF79">
    <property type="entry name" value="MITOCHONDRIAL INTERMEDIATE PEPTIDASE"/>
    <property type="match status" value="1"/>
</dbReference>
<gene>
    <name evidence="12" type="ORF">V5N11_026735</name>
</gene>
<reference evidence="12 13" key="1">
    <citation type="submission" date="2024-04" db="EMBL/GenBank/DDBJ databases">
        <title>Genome assembly C_amara_ONT_v2.</title>
        <authorList>
            <person name="Yant L."/>
            <person name="Moore C."/>
            <person name="Slenker M."/>
        </authorList>
    </citation>
    <scope>NUCLEOTIDE SEQUENCE [LARGE SCALE GENOMIC DNA]</scope>
    <source>
        <tissue evidence="12">Leaf</tissue>
    </source>
</reference>
<dbReference type="GO" id="GO:0046872">
    <property type="term" value="F:metal ion binding"/>
    <property type="evidence" value="ECO:0007669"/>
    <property type="project" value="UniProtKB-UniRule"/>
</dbReference>
<dbReference type="FunFam" id="3.40.390.10:FF:000019">
    <property type="entry name" value="Mitochondrial intermediate peptidase, mitochondrial"/>
    <property type="match status" value="1"/>
</dbReference>
<dbReference type="SUPFAM" id="SSF55486">
    <property type="entry name" value="Metalloproteases ('zincins'), catalytic domain"/>
    <property type="match status" value="1"/>
</dbReference>
<evidence type="ECO:0000256" key="2">
    <source>
        <dbReference type="ARBA" id="ARBA00006040"/>
    </source>
</evidence>
<dbReference type="Gene3D" id="3.40.390.10">
    <property type="entry name" value="Collagenase (Catalytic Domain)"/>
    <property type="match status" value="1"/>
</dbReference>
<dbReference type="InterPro" id="IPR001567">
    <property type="entry name" value="Pept_M3A_M3B_dom"/>
</dbReference>
<keyword evidence="8 10" id="KW-0482">Metalloprotease</keyword>
<dbReference type="CDD" id="cd06457">
    <property type="entry name" value="M3A_MIP"/>
    <property type="match status" value="1"/>
</dbReference>
<accession>A0ABD1BYD7</accession>
<protein>
    <submittedName>
        <fullName evidence="12">Mitochondrial intermediate peptidase</fullName>
    </submittedName>
</protein>
<evidence type="ECO:0000256" key="9">
    <source>
        <dbReference type="ARBA" id="ARBA00023128"/>
    </source>
</evidence>
<dbReference type="AlphaFoldDB" id="A0ABD1BYD7"/>
<comment type="subcellular location">
    <subcellularLocation>
        <location evidence="1">Mitochondrion</location>
    </subcellularLocation>
</comment>
<keyword evidence="9" id="KW-0496">Mitochondrion</keyword>
<keyword evidence="7" id="KW-0809">Transit peptide</keyword>
<keyword evidence="6 10" id="KW-0862">Zinc</keyword>
<keyword evidence="4 10" id="KW-0479">Metal-binding</keyword>
<dbReference type="Gene3D" id="1.10.1370.10">
    <property type="entry name" value="Neurolysin, domain 3"/>
    <property type="match status" value="1"/>
</dbReference>
<keyword evidence="3 10" id="KW-0645">Protease</keyword>
<evidence type="ECO:0000256" key="4">
    <source>
        <dbReference type="ARBA" id="ARBA00022723"/>
    </source>
</evidence>
<dbReference type="InterPro" id="IPR045090">
    <property type="entry name" value="Pept_M3A_M3B"/>
</dbReference>
<evidence type="ECO:0000256" key="8">
    <source>
        <dbReference type="ARBA" id="ARBA00023049"/>
    </source>
</evidence>
<dbReference type="PANTHER" id="PTHR11804">
    <property type="entry name" value="PROTEASE M3 THIMET OLIGOPEPTIDASE-RELATED"/>
    <property type="match status" value="1"/>
</dbReference>
<dbReference type="InterPro" id="IPR033851">
    <property type="entry name" value="M3A_MIP"/>
</dbReference>
<keyword evidence="5 10" id="KW-0378">Hydrolase</keyword>
<sequence length="706" mass="80093">MWKLTRRVQPHINSTRWLIRNFRSGESGDATGLYGFDQLKTAKGFQRFVADAIERSGELVNYVSGMPSSPEIVKAMDEISDTVCRVVDSAELCRQTHPDKEFVEEATKAAVAMNEYLHNLNTNHTLYAALKKAEQDSNLLTKEASRTAQNLRMDLERSGIHLDRDKLDRVSNLTAKIFQLTREFSENIADDPGHVDIFPVSRIPRHLHRNLKPIYRSASRVSRGSTRSTHNSKEKGLRITTDTRTLSSILQLTPDEEVRKRVYIQGNSVPHANHGVLENLIAARHEFAQIVGYNSYSDYEVGHNLAKSPKVVTSFLEELSKTVKPKAEEEFIAIRDFKRKKSGNKSAELEPWDETYYTSMMKSSVNDVDTAVVASYFPLPQCIEGLKVLVESLFGATFHTVPLAPGESWHPDVLKLSLHHPDEGDLGYLYLDLYSRKGKYPTCACFAIKGGRKISETEYQLPLLALVCNFSRDGDSSVVKLNHSEVEVLFHEFGHALHSLLSRTDYQHFSGSRMAIDLAELPSNLFEYYAWDYRLLKRFARHYSTGEIIPEKLVNSLQGARNMFAATEMQRQVLYALIDQMLFGEQPETGRDVSHLVAELKRQHTNWNHVEGTHWHIRFSHLVNYGAGYYTYLYARCFASTIWQSVCEEDSLSLSTGTVLREKFFKHGGAKDPAELLRDVAGNEIISVHDGCIIPATTSLLKELRL</sequence>
<comment type="similarity">
    <text evidence="2 10">Belongs to the peptidase M3 family.</text>
</comment>
<feature type="domain" description="Peptidase M3A/M3B catalytic" evidence="11">
    <location>
        <begin position="251"/>
        <end position="683"/>
    </location>
</feature>
<dbReference type="GO" id="GO:0006508">
    <property type="term" value="P:proteolysis"/>
    <property type="evidence" value="ECO:0007669"/>
    <property type="project" value="UniProtKB-KW"/>
</dbReference>
<evidence type="ECO:0000259" key="11">
    <source>
        <dbReference type="Pfam" id="PF01432"/>
    </source>
</evidence>
<dbReference type="InterPro" id="IPR024079">
    <property type="entry name" value="MetalloPept_cat_dom_sf"/>
</dbReference>
<organism evidence="12 13">
    <name type="scientific">Cardamine amara subsp. amara</name>
    <dbReference type="NCBI Taxonomy" id="228776"/>
    <lineage>
        <taxon>Eukaryota</taxon>
        <taxon>Viridiplantae</taxon>
        <taxon>Streptophyta</taxon>
        <taxon>Embryophyta</taxon>
        <taxon>Tracheophyta</taxon>
        <taxon>Spermatophyta</taxon>
        <taxon>Magnoliopsida</taxon>
        <taxon>eudicotyledons</taxon>
        <taxon>Gunneridae</taxon>
        <taxon>Pentapetalae</taxon>
        <taxon>rosids</taxon>
        <taxon>malvids</taxon>
        <taxon>Brassicales</taxon>
        <taxon>Brassicaceae</taxon>
        <taxon>Cardamineae</taxon>
        <taxon>Cardamine</taxon>
    </lineage>
</organism>
<evidence type="ECO:0000256" key="7">
    <source>
        <dbReference type="ARBA" id="ARBA00022946"/>
    </source>
</evidence>
<keyword evidence="13" id="KW-1185">Reference proteome</keyword>
<evidence type="ECO:0000256" key="6">
    <source>
        <dbReference type="ARBA" id="ARBA00022833"/>
    </source>
</evidence>
<evidence type="ECO:0000256" key="10">
    <source>
        <dbReference type="RuleBase" id="RU003435"/>
    </source>
</evidence>
<evidence type="ECO:0000256" key="1">
    <source>
        <dbReference type="ARBA" id="ARBA00004173"/>
    </source>
</evidence>
<dbReference type="GO" id="GO:0005739">
    <property type="term" value="C:mitochondrion"/>
    <property type="evidence" value="ECO:0007669"/>
    <property type="project" value="UniProtKB-SubCell"/>
</dbReference>
<proteinExistence type="inferred from homology"/>
<dbReference type="Pfam" id="PF01432">
    <property type="entry name" value="Peptidase_M3"/>
    <property type="match status" value="1"/>
</dbReference>
<name>A0ABD1BYD7_CARAN</name>
<evidence type="ECO:0000256" key="5">
    <source>
        <dbReference type="ARBA" id="ARBA00022801"/>
    </source>
</evidence>
<comment type="cofactor">
    <cofactor evidence="10">
        <name>Zn(2+)</name>
        <dbReference type="ChEBI" id="CHEBI:29105"/>
    </cofactor>
    <text evidence="10">Binds 1 zinc ion.</text>
</comment>
<dbReference type="InterPro" id="IPR024077">
    <property type="entry name" value="Neurolysin/TOP_dom2"/>
</dbReference>
<evidence type="ECO:0000313" key="12">
    <source>
        <dbReference type="EMBL" id="KAL1222217.1"/>
    </source>
</evidence>
<comment type="caution">
    <text evidence="12">The sequence shown here is derived from an EMBL/GenBank/DDBJ whole genome shotgun (WGS) entry which is preliminary data.</text>
</comment>
<dbReference type="EMBL" id="JBANAX010000105">
    <property type="protein sequence ID" value="KAL1222217.1"/>
    <property type="molecule type" value="Genomic_DNA"/>
</dbReference>
<dbReference type="GO" id="GO:0008237">
    <property type="term" value="F:metallopeptidase activity"/>
    <property type="evidence" value="ECO:0007669"/>
    <property type="project" value="UniProtKB-KW"/>
</dbReference>
<evidence type="ECO:0000313" key="13">
    <source>
        <dbReference type="Proteomes" id="UP001558713"/>
    </source>
</evidence>
<evidence type="ECO:0000256" key="3">
    <source>
        <dbReference type="ARBA" id="ARBA00022670"/>
    </source>
</evidence>